<name>A0A2C8Z627_9MICO</name>
<dbReference type="InterPro" id="IPR008920">
    <property type="entry name" value="TF_FadR/GntR_C"/>
</dbReference>
<dbReference type="Pfam" id="PF07729">
    <property type="entry name" value="FCD"/>
    <property type="match status" value="1"/>
</dbReference>
<dbReference type="GO" id="GO:0003677">
    <property type="term" value="F:DNA binding"/>
    <property type="evidence" value="ECO:0007669"/>
    <property type="project" value="UniProtKB-KW"/>
</dbReference>
<dbReference type="PRINTS" id="PR00035">
    <property type="entry name" value="HTHGNTR"/>
</dbReference>
<dbReference type="Pfam" id="PF00392">
    <property type="entry name" value="GntR"/>
    <property type="match status" value="1"/>
</dbReference>
<evidence type="ECO:0000259" key="4">
    <source>
        <dbReference type="PROSITE" id="PS50949"/>
    </source>
</evidence>
<dbReference type="InterPro" id="IPR036390">
    <property type="entry name" value="WH_DNA-bd_sf"/>
</dbReference>
<feature type="domain" description="HTH gntR-type" evidence="4">
    <location>
        <begin position="2"/>
        <end position="70"/>
    </location>
</feature>
<keyword evidence="3" id="KW-0804">Transcription</keyword>
<dbReference type="SMART" id="SM00345">
    <property type="entry name" value="HTH_GNTR"/>
    <property type="match status" value="1"/>
</dbReference>
<dbReference type="CDD" id="cd07377">
    <property type="entry name" value="WHTH_GntR"/>
    <property type="match status" value="1"/>
</dbReference>
<dbReference type="PANTHER" id="PTHR43537">
    <property type="entry name" value="TRANSCRIPTIONAL REGULATOR, GNTR FAMILY"/>
    <property type="match status" value="1"/>
</dbReference>
<keyword evidence="1" id="KW-0805">Transcription regulation</keyword>
<dbReference type="AlphaFoldDB" id="A0A2C8Z627"/>
<dbReference type="Gene3D" id="1.10.10.10">
    <property type="entry name" value="Winged helix-like DNA-binding domain superfamily/Winged helix DNA-binding domain"/>
    <property type="match status" value="1"/>
</dbReference>
<dbReference type="Gene3D" id="1.20.120.530">
    <property type="entry name" value="GntR ligand-binding domain-like"/>
    <property type="match status" value="1"/>
</dbReference>
<accession>A0A2C8Z627</accession>
<evidence type="ECO:0000313" key="6">
    <source>
        <dbReference type="Proteomes" id="UP000219440"/>
    </source>
</evidence>
<dbReference type="PROSITE" id="PS50949">
    <property type="entry name" value="HTH_GNTR"/>
    <property type="match status" value="1"/>
</dbReference>
<proteinExistence type="predicted"/>
<evidence type="ECO:0000313" key="5">
    <source>
        <dbReference type="EMBL" id="SOE59199.1"/>
    </source>
</evidence>
<dbReference type="SUPFAM" id="SSF46785">
    <property type="entry name" value="Winged helix' DNA-binding domain"/>
    <property type="match status" value="1"/>
</dbReference>
<sequence>MIGTRAELSKDLESQLISGVLQPGQKLPSERELGITYRVSRTVVREALSGLAERGFIAIYPGRGSFVRAPQARDLSQPVVRIATNAGVTSRHLVRARELIECAAARGAALEANPGDIAQLRELLKHHTSATTLADRVSTDLDFHQRIADSSGNPVLTLMFGAISTFVIDLMYRSHSDSLVREIGDPLHIEIVDRIEARDPDGAENAMRRHIVLALEMFGDDVDRPLADVARDLTGRDN</sequence>
<dbReference type="RefSeq" id="WP_097060053.1">
    <property type="nucleotide sequence ID" value="NZ_BMLC01000001.1"/>
</dbReference>
<dbReference type="PANTHER" id="PTHR43537:SF5">
    <property type="entry name" value="UXU OPERON TRANSCRIPTIONAL REGULATOR"/>
    <property type="match status" value="1"/>
</dbReference>
<dbReference type="SUPFAM" id="SSF48008">
    <property type="entry name" value="GntR ligand-binding domain-like"/>
    <property type="match status" value="1"/>
</dbReference>
<keyword evidence="2" id="KW-0238">DNA-binding</keyword>
<dbReference type="InterPro" id="IPR000524">
    <property type="entry name" value="Tscrpt_reg_HTH_GntR"/>
</dbReference>
<dbReference type="EMBL" id="OCST01000002">
    <property type="protein sequence ID" value="SOE59199.1"/>
    <property type="molecule type" value="Genomic_DNA"/>
</dbReference>
<gene>
    <name evidence="5" type="ORF">SAMN06296378_0900</name>
</gene>
<keyword evidence="6" id="KW-1185">Reference proteome</keyword>
<protein>
    <submittedName>
        <fullName evidence="5">Transcriptional regulator, GntR family</fullName>
    </submittedName>
</protein>
<evidence type="ECO:0000256" key="2">
    <source>
        <dbReference type="ARBA" id="ARBA00023125"/>
    </source>
</evidence>
<reference evidence="5 6" key="1">
    <citation type="submission" date="2017-09" db="EMBL/GenBank/DDBJ databases">
        <authorList>
            <person name="Ehlers B."/>
            <person name="Leendertz F.H."/>
        </authorList>
    </citation>
    <scope>NUCLEOTIDE SEQUENCE [LARGE SCALE GENOMIC DNA]</scope>
    <source>
        <strain evidence="5 6">CGMCC 1.05381</strain>
    </source>
</reference>
<dbReference type="Proteomes" id="UP000219440">
    <property type="component" value="Unassembled WGS sequence"/>
</dbReference>
<evidence type="ECO:0000256" key="1">
    <source>
        <dbReference type="ARBA" id="ARBA00023015"/>
    </source>
</evidence>
<dbReference type="InterPro" id="IPR036388">
    <property type="entry name" value="WH-like_DNA-bd_sf"/>
</dbReference>
<dbReference type="OrthoDB" id="3567645at2"/>
<dbReference type="InterPro" id="IPR011711">
    <property type="entry name" value="GntR_C"/>
</dbReference>
<dbReference type="SMART" id="SM00895">
    <property type="entry name" value="FCD"/>
    <property type="match status" value="1"/>
</dbReference>
<organism evidence="5 6">
    <name type="scientific">Salinibacterium xinjiangense</name>
    <dbReference type="NCBI Taxonomy" id="386302"/>
    <lineage>
        <taxon>Bacteria</taxon>
        <taxon>Bacillati</taxon>
        <taxon>Actinomycetota</taxon>
        <taxon>Actinomycetes</taxon>
        <taxon>Micrococcales</taxon>
        <taxon>Microbacteriaceae</taxon>
        <taxon>Salinibacterium</taxon>
    </lineage>
</organism>
<dbReference type="GO" id="GO:0003700">
    <property type="term" value="F:DNA-binding transcription factor activity"/>
    <property type="evidence" value="ECO:0007669"/>
    <property type="project" value="InterPro"/>
</dbReference>
<evidence type="ECO:0000256" key="3">
    <source>
        <dbReference type="ARBA" id="ARBA00023163"/>
    </source>
</evidence>